<name>A0A330LN91_9GAMM</name>
<evidence type="ECO:0000313" key="9">
    <source>
        <dbReference type="Proteomes" id="UP000250163"/>
    </source>
</evidence>
<keyword evidence="2" id="KW-1003">Cell membrane</keyword>
<dbReference type="OrthoDB" id="9810662at2"/>
<dbReference type="Proteomes" id="UP000250163">
    <property type="component" value="Chromosome MORIYA"/>
</dbReference>
<dbReference type="KEGG" id="mya:MORIYA_0840"/>
<dbReference type="InterPro" id="IPR018076">
    <property type="entry name" value="T2SS_GspF_dom"/>
</dbReference>
<evidence type="ECO:0000256" key="4">
    <source>
        <dbReference type="ARBA" id="ARBA00022989"/>
    </source>
</evidence>
<feature type="transmembrane region" description="Helical" evidence="6">
    <location>
        <begin position="143"/>
        <end position="163"/>
    </location>
</feature>
<dbReference type="PANTHER" id="PTHR35007:SF2">
    <property type="entry name" value="PILUS ASSEMBLE PROTEIN"/>
    <property type="match status" value="1"/>
</dbReference>
<evidence type="ECO:0000313" key="8">
    <source>
        <dbReference type="EMBL" id="SQD77318.1"/>
    </source>
</evidence>
<keyword evidence="3 6" id="KW-0812">Transmembrane</keyword>
<sequence length="325" mass="36213">MNQIIQLFETTFADPVMVKWAIYLIAGIAGITLAIALSSLVSGLYSPVKKQLNKLSKESTQPDDLAKEYESSLEHTIDKLNHIPFINKHYKGDSSTKKLLIHAGFHSQDALKIFNSIKLLLLLSSGVLVTLLINQISTYSTSTTVYIILFVLGTAYLLPGIILKKIANRRMADLKRYFPDALDLLIVCCESGLGLLESFQRVAKELKLAHPYLSYELNLVCSKVRYGLTLQQALKEFSDRTGLEDIRGLNSVIVQSLRLGTGVAATIRIYSDEYREKRLQAAEENAAKLGVKMIFPMMCCIWPSFFIVAIGPAILKVMSVWGDAF</sequence>
<feature type="transmembrane region" description="Helical" evidence="6">
    <location>
        <begin position="294"/>
        <end position="315"/>
    </location>
</feature>
<dbReference type="Pfam" id="PF00482">
    <property type="entry name" value="T2SSF"/>
    <property type="match status" value="1"/>
</dbReference>
<keyword evidence="9" id="KW-1185">Reference proteome</keyword>
<keyword evidence="4 6" id="KW-1133">Transmembrane helix</keyword>
<keyword evidence="5 6" id="KW-0472">Membrane</keyword>
<dbReference type="RefSeq" id="WP_112712888.1">
    <property type="nucleotide sequence ID" value="NZ_LS483250.1"/>
</dbReference>
<reference evidence="9" key="1">
    <citation type="submission" date="2018-05" db="EMBL/GenBank/DDBJ databases">
        <authorList>
            <person name="Cea G.-C."/>
            <person name="William W."/>
        </authorList>
    </citation>
    <scope>NUCLEOTIDE SEQUENCE [LARGE SCALE GENOMIC DNA]</scope>
    <source>
        <strain evidence="9">DB21MT 5</strain>
    </source>
</reference>
<evidence type="ECO:0000259" key="7">
    <source>
        <dbReference type="Pfam" id="PF00482"/>
    </source>
</evidence>
<dbReference type="AlphaFoldDB" id="A0A330LN91"/>
<gene>
    <name evidence="8" type="ORF">MORIYA_0840</name>
</gene>
<feature type="transmembrane region" description="Helical" evidence="6">
    <location>
        <begin position="119"/>
        <end position="137"/>
    </location>
</feature>
<evidence type="ECO:0000256" key="6">
    <source>
        <dbReference type="SAM" id="Phobius"/>
    </source>
</evidence>
<dbReference type="PANTHER" id="PTHR35007">
    <property type="entry name" value="INTEGRAL MEMBRANE PROTEIN-RELATED"/>
    <property type="match status" value="1"/>
</dbReference>
<dbReference type="EMBL" id="LS483250">
    <property type="protein sequence ID" value="SQD77318.1"/>
    <property type="molecule type" value="Genomic_DNA"/>
</dbReference>
<evidence type="ECO:0000256" key="1">
    <source>
        <dbReference type="ARBA" id="ARBA00004651"/>
    </source>
</evidence>
<comment type="subcellular location">
    <subcellularLocation>
        <location evidence="1">Cell membrane</location>
        <topology evidence="1">Multi-pass membrane protein</topology>
    </subcellularLocation>
</comment>
<dbReference type="GO" id="GO:0005886">
    <property type="term" value="C:plasma membrane"/>
    <property type="evidence" value="ECO:0007669"/>
    <property type="project" value="UniProtKB-SubCell"/>
</dbReference>
<accession>A0A330LN91</accession>
<organism evidence="8 9">
    <name type="scientific">Moritella yayanosii</name>
    <dbReference type="NCBI Taxonomy" id="69539"/>
    <lineage>
        <taxon>Bacteria</taxon>
        <taxon>Pseudomonadati</taxon>
        <taxon>Pseudomonadota</taxon>
        <taxon>Gammaproteobacteria</taxon>
        <taxon>Alteromonadales</taxon>
        <taxon>Moritellaceae</taxon>
        <taxon>Moritella</taxon>
    </lineage>
</organism>
<evidence type="ECO:0000256" key="2">
    <source>
        <dbReference type="ARBA" id="ARBA00022475"/>
    </source>
</evidence>
<feature type="domain" description="Type II secretion system protein GspF" evidence="7">
    <location>
        <begin position="182"/>
        <end position="309"/>
    </location>
</feature>
<evidence type="ECO:0000256" key="3">
    <source>
        <dbReference type="ARBA" id="ARBA00022692"/>
    </source>
</evidence>
<evidence type="ECO:0000256" key="5">
    <source>
        <dbReference type="ARBA" id="ARBA00023136"/>
    </source>
</evidence>
<proteinExistence type="predicted"/>
<protein>
    <recommendedName>
        <fullName evidence="7">Type II secretion system protein GspF domain-containing protein</fullName>
    </recommendedName>
</protein>
<feature type="transmembrane region" description="Helical" evidence="6">
    <location>
        <begin position="20"/>
        <end position="45"/>
    </location>
</feature>